<evidence type="ECO:0000313" key="1">
    <source>
        <dbReference type="EMBL" id="KAI8437753.1"/>
    </source>
</evidence>
<dbReference type="EMBL" id="CM046120">
    <property type="protein sequence ID" value="KAI8437753.1"/>
    <property type="molecule type" value="Genomic_DNA"/>
</dbReference>
<keyword evidence="2" id="KW-1185">Reference proteome</keyword>
<evidence type="ECO:0000313" key="2">
    <source>
        <dbReference type="Proteomes" id="UP001064048"/>
    </source>
</evidence>
<comment type="caution">
    <text evidence="1">The sequence shown here is derived from an EMBL/GenBank/DDBJ whole genome shotgun (WGS) entry which is preliminary data.</text>
</comment>
<dbReference type="Proteomes" id="UP001064048">
    <property type="component" value="Chromosome 20"/>
</dbReference>
<accession>A0ACC0KN54</accession>
<name>A0ACC0KN54_CHOFU</name>
<sequence length="340" mass="38139">MFQISIKLCLFVILFKYDFNLVLGNSEVSAKYLNGSTIVPYKEKQIKDLKMSNVSTGVNATASGYSIENTIRRNAGSNVTLNCDVEVAPTVVKPSIKNGYPGSKTAYINQSLQFNCPTTEDTEYTTTWHRVDRSSWEVLSSKTTPDGKDKIIIADDQLFIRRITKEDEGLYKCITTNAAGKDESTTGRLTVLDKVETRNVADVKSEYPQAHESEYIFPVDTDWEINRQHLKLGKTLGEGEFGRVLQAEYVKPSDSPCTVAVKMMKEEQSDADVKAFVLEMEIMKMVGKHENIINLLGCCTQGGPLYVVVEYASNGCLRNYLKKHKPDEKYYSRLITKGGK</sequence>
<reference evidence="1 2" key="1">
    <citation type="journal article" date="2022" name="Genome Biol. Evol.">
        <title>The Spruce Budworm Genome: Reconstructing the Evolutionary History of Antifreeze Proteins.</title>
        <authorList>
            <person name="Beliveau C."/>
            <person name="Gagne P."/>
            <person name="Picq S."/>
            <person name="Vernygora O."/>
            <person name="Keeling C.I."/>
            <person name="Pinkney K."/>
            <person name="Doucet D."/>
            <person name="Wen F."/>
            <person name="Johnston J.S."/>
            <person name="Maaroufi H."/>
            <person name="Boyle B."/>
            <person name="Laroche J."/>
            <person name="Dewar K."/>
            <person name="Juretic N."/>
            <person name="Blackburn G."/>
            <person name="Nisole A."/>
            <person name="Brunet B."/>
            <person name="Brandao M."/>
            <person name="Lumley L."/>
            <person name="Duan J."/>
            <person name="Quan G."/>
            <person name="Lucarotti C.J."/>
            <person name="Roe A.D."/>
            <person name="Sperling F.A.H."/>
            <person name="Levesque R.C."/>
            <person name="Cusson M."/>
        </authorList>
    </citation>
    <scope>NUCLEOTIDE SEQUENCE [LARGE SCALE GENOMIC DNA]</scope>
    <source>
        <strain evidence="1">Glfc:IPQL:Cfum</strain>
    </source>
</reference>
<protein>
    <submittedName>
        <fullName evidence="1">Uncharacterized protein</fullName>
    </submittedName>
</protein>
<organism evidence="1 2">
    <name type="scientific">Choristoneura fumiferana</name>
    <name type="common">Spruce budworm moth</name>
    <name type="synonym">Archips fumiferana</name>
    <dbReference type="NCBI Taxonomy" id="7141"/>
    <lineage>
        <taxon>Eukaryota</taxon>
        <taxon>Metazoa</taxon>
        <taxon>Ecdysozoa</taxon>
        <taxon>Arthropoda</taxon>
        <taxon>Hexapoda</taxon>
        <taxon>Insecta</taxon>
        <taxon>Pterygota</taxon>
        <taxon>Neoptera</taxon>
        <taxon>Endopterygota</taxon>
        <taxon>Lepidoptera</taxon>
        <taxon>Glossata</taxon>
        <taxon>Ditrysia</taxon>
        <taxon>Tortricoidea</taxon>
        <taxon>Tortricidae</taxon>
        <taxon>Tortricinae</taxon>
        <taxon>Choristoneura</taxon>
    </lineage>
</organism>
<proteinExistence type="predicted"/>
<gene>
    <name evidence="1" type="ORF">MSG28_011987</name>
</gene>